<evidence type="ECO:0000313" key="2">
    <source>
        <dbReference type="Proteomes" id="UP001472677"/>
    </source>
</evidence>
<sequence length="68" mass="7595">MQGQIDVDYCNKLAPRCDCLVTKAISDESMGTGGDSQSRVCFRSYSLASWLPISLRDDRRMTVSLECN</sequence>
<organism evidence="1 2">
    <name type="scientific">Hibiscus sabdariffa</name>
    <name type="common">roselle</name>
    <dbReference type="NCBI Taxonomy" id="183260"/>
    <lineage>
        <taxon>Eukaryota</taxon>
        <taxon>Viridiplantae</taxon>
        <taxon>Streptophyta</taxon>
        <taxon>Embryophyta</taxon>
        <taxon>Tracheophyta</taxon>
        <taxon>Spermatophyta</taxon>
        <taxon>Magnoliopsida</taxon>
        <taxon>eudicotyledons</taxon>
        <taxon>Gunneridae</taxon>
        <taxon>Pentapetalae</taxon>
        <taxon>rosids</taxon>
        <taxon>malvids</taxon>
        <taxon>Malvales</taxon>
        <taxon>Malvaceae</taxon>
        <taxon>Malvoideae</taxon>
        <taxon>Hibiscus</taxon>
    </lineage>
</organism>
<reference evidence="1 2" key="1">
    <citation type="journal article" date="2024" name="G3 (Bethesda)">
        <title>Genome assembly of Hibiscus sabdariffa L. provides insights into metabolisms of medicinal natural products.</title>
        <authorList>
            <person name="Kim T."/>
        </authorList>
    </citation>
    <scope>NUCLEOTIDE SEQUENCE [LARGE SCALE GENOMIC DNA]</scope>
    <source>
        <strain evidence="1">TK-2024</strain>
        <tissue evidence="1">Old leaves</tissue>
    </source>
</reference>
<accession>A0ABR2AIE0</accession>
<name>A0ABR2AIE0_9ROSI</name>
<evidence type="ECO:0000313" key="1">
    <source>
        <dbReference type="EMBL" id="KAK8492772.1"/>
    </source>
</evidence>
<dbReference type="Proteomes" id="UP001472677">
    <property type="component" value="Unassembled WGS sequence"/>
</dbReference>
<keyword evidence="2" id="KW-1185">Reference proteome</keyword>
<proteinExistence type="predicted"/>
<gene>
    <name evidence="1" type="ORF">V6N12_011524</name>
</gene>
<protein>
    <submittedName>
        <fullName evidence="1">Uncharacterized protein</fullName>
    </submittedName>
</protein>
<comment type="caution">
    <text evidence="1">The sequence shown here is derived from an EMBL/GenBank/DDBJ whole genome shotgun (WGS) entry which is preliminary data.</text>
</comment>
<dbReference type="EMBL" id="JBBPBM010000703">
    <property type="protein sequence ID" value="KAK8492772.1"/>
    <property type="molecule type" value="Genomic_DNA"/>
</dbReference>